<dbReference type="GO" id="GO:0031490">
    <property type="term" value="F:chromatin DNA binding"/>
    <property type="evidence" value="ECO:0007669"/>
    <property type="project" value="TreeGrafter"/>
</dbReference>
<dbReference type="GO" id="GO:0008270">
    <property type="term" value="F:zinc ion binding"/>
    <property type="evidence" value="ECO:0007669"/>
    <property type="project" value="UniProtKB-KW"/>
</dbReference>
<feature type="domain" description="JmjC" evidence="9">
    <location>
        <begin position="640"/>
        <end position="922"/>
    </location>
</feature>
<evidence type="ECO:0000259" key="8">
    <source>
        <dbReference type="PROSITE" id="PS50089"/>
    </source>
</evidence>
<keyword evidence="5" id="KW-0863">Zinc-finger</keyword>
<accession>A0AAD8NVB6</accession>
<feature type="domain" description="RING-type" evidence="8">
    <location>
        <begin position="240"/>
        <end position="282"/>
    </location>
</feature>
<dbReference type="SUPFAM" id="SSF51197">
    <property type="entry name" value="Clavaminate synthase-like"/>
    <property type="match status" value="1"/>
</dbReference>
<dbReference type="Proteomes" id="UP001229421">
    <property type="component" value="Unassembled WGS sequence"/>
</dbReference>
<keyword evidence="3" id="KW-0479">Metal-binding</keyword>
<reference evidence="11" key="1">
    <citation type="journal article" date="2023" name="bioRxiv">
        <title>Improved chromosome-level genome assembly for marigold (Tagetes erecta).</title>
        <authorList>
            <person name="Jiang F."/>
            <person name="Yuan L."/>
            <person name="Wang S."/>
            <person name="Wang H."/>
            <person name="Xu D."/>
            <person name="Wang A."/>
            <person name="Fan W."/>
        </authorList>
    </citation>
    <scope>NUCLEOTIDE SEQUENCE</scope>
    <source>
        <strain evidence="11">WSJ</strain>
        <tissue evidence="11">Leaf</tissue>
    </source>
</reference>
<dbReference type="PROSITE" id="PS50089">
    <property type="entry name" value="ZF_RING_2"/>
    <property type="match status" value="1"/>
</dbReference>
<dbReference type="EMBL" id="JAUHHV010000005">
    <property type="protein sequence ID" value="KAK1422643.1"/>
    <property type="molecule type" value="Genomic_DNA"/>
</dbReference>
<name>A0AAD8NVB6_TARER</name>
<dbReference type="AlphaFoldDB" id="A0AAD8NVB6"/>
<dbReference type="PANTHER" id="PTHR12549:SF67">
    <property type="entry name" value="TRANSCRIPTION FACTOR JUMONJI_ASPARTYL BETA-HYDROXYLASE-RELATED"/>
    <property type="match status" value="1"/>
</dbReference>
<dbReference type="GO" id="GO:0006357">
    <property type="term" value="P:regulation of transcription by RNA polymerase II"/>
    <property type="evidence" value="ECO:0007669"/>
    <property type="project" value="TreeGrafter"/>
</dbReference>
<protein>
    <submittedName>
        <fullName evidence="11">Uncharacterized protein</fullName>
    </submittedName>
</protein>
<dbReference type="GO" id="GO:0003712">
    <property type="term" value="F:transcription coregulator activity"/>
    <property type="evidence" value="ECO:0007669"/>
    <property type="project" value="TreeGrafter"/>
</dbReference>
<evidence type="ECO:0000259" key="9">
    <source>
        <dbReference type="PROSITE" id="PS51184"/>
    </source>
</evidence>
<dbReference type="InterPro" id="IPR014977">
    <property type="entry name" value="WRC_dom"/>
</dbReference>
<evidence type="ECO:0000256" key="1">
    <source>
        <dbReference type="ARBA" id="ARBA00004123"/>
    </source>
</evidence>
<evidence type="ECO:0000256" key="3">
    <source>
        <dbReference type="ARBA" id="ARBA00022723"/>
    </source>
</evidence>
<evidence type="ECO:0000313" key="12">
    <source>
        <dbReference type="Proteomes" id="UP001229421"/>
    </source>
</evidence>
<dbReference type="InterPro" id="IPR003347">
    <property type="entry name" value="JmjC_dom"/>
</dbReference>
<comment type="caution">
    <text evidence="11">The sequence shown here is derived from an EMBL/GenBank/DDBJ whole genome shotgun (WGS) entry which is preliminary data.</text>
</comment>
<dbReference type="InterPro" id="IPR001841">
    <property type="entry name" value="Znf_RING"/>
</dbReference>
<dbReference type="GO" id="GO:0000118">
    <property type="term" value="C:histone deacetylase complex"/>
    <property type="evidence" value="ECO:0007669"/>
    <property type="project" value="TreeGrafter"/>
</dbReference>
<dbReference type="Pfam" id="PF08879">
    <property type="entry name" value="WRC"/>
    <property type="match status" value="1"/>
</dbReference>
<evidence type="ECO:0000256" key="7">
    <source>
        <dbReference type="SAM" id="MobiDB-lite"/>
    </source>
</evidence>
<sequence>MADLPDEQRCKRNDGRQWRCRRPVVEGRTLCEAHFLQGRLRQNKEPVPENLKLERQKTRKNQQNPNDKSEIGAIENMGCSSSKKRSKLGGENGSNSGQKRRKGNIKEGKLKMKMKSCVDISEDLDDALKKMNLKKGDLQLDLIRGYLNRQIEKKKKKGKESQKEDVVKELKYGRLEISQSPPSTSPVGVNNVKVGAPVSSSVPTRFFRSKNIERIPIATMQALPHIKATAKAATKKCHWCRMCSYRVLVKCLSCKKHFFCEDCIRARSHDKAEVKKKCPVCSGTCSCRVCERGKSKEVKTKDLVVYSGEGKFDKSQQLLYIIHLLLPLIEQINQEKQTEMDIEAKIKGKDHNELQTQEAIGSPKQWFCGFCKACIVDVYRSCGNCSYILCLPCCREFREGDLHGGLRDLKHTTTTRRKTLCTILWNWKTNEDGRIECPPKNLGGCGDGILGFVCRSPLSWTKDLEKSAKQILLNHKFTNFFDFDPLNCVLCDGDDNIMGESEGEILIDKSLYFSIKQDLGDKNLEHFTKHWVKGQPLIIQDVIKSDSELSWDPIFMFFMYLDRSVKSKNNKEVKLTNCSDWCEVETGRQQIFMGGKTHANVWNEKLKFKVWLSSGIFQEHFPSHYAAVMHCLPLQQYTNPLTGVLNLAANLPPESQNIDLGPFVYISYGRSEDLIGGDFLTKLSYHAYDMVNVLVHTTELPVSKKKLNKLKILLNKYSSQDHNESLRKNKNKNKIDEGCGKSSFSSEVTQQSELEDNTNGELTQTPNDGDVFVFSDDDSSNCDSDDEDLCDDECGSSSCNEGKVVDTRGAQWDVFRREDVENLIEFLRKYTSELNASYCSSKKVVHPLLDESFYLDAFHKKYLREQFDVEPYTFEQHVGEAVIVPAGCPYQVKKIKSCVNVVLESISPESASMCFKLSDEIRQLPVNHKAKGKMLDVKKMTIHSVNAAVEEIQKVALAVEELPQAEISDKVE</sequence>
<evidence type="ECO:0000256" key="2">
    <source>
        <dbReference type="ARBA" id="ARBA00006801"/>
    </source>
</evidence>
<feature type="region of interest" description="Disordered" evidence="7">
    <location>
        <begin position="723"/>
        <end position="770"/>
    </location>
</feature>
<dbReference type="Gene3D" id="2.60.120.650">
    <property type="entry name" value="Cupin"/>
    <property type="match status" value="1"/>
</dbReference>
<organism evidence="11 12">
    <name type="scientific">Tagetes erecta</name>
    <name type="common">African marigold</name>
    <dbReference type="NCBI Taxonomy" id="13708"/>
    <lineage>
        <taxon>Eukaryota</taxon>
        <taxon>Viridiplantae</taxon>
        <taxon>Streptophyta</taxon>
        <taxon>Embryophyta</taxon>
        <taxon>Tracheophyta</taxon>
        <taxon>Spermatophyta</taxon>
        <taxon>Magnoliopsida</taxon>
        <taxon>eudicotyledons</taxon>
        <taxon>Gunneridae</taxon>
        <taxon>Pentapetalae</taxon>
        <taxon>asterids</taxon>
        <taxon>campanulids</taxon>
        <taxon>Asterales</taxon>
        <taxon>Asteraceae</taxon>
        <taxon>Asteroideae</taxon>
        <taxon>Heliantheae alliance</taxon>
        <taxon>Tageteae</taxon>
        <taxon>Tagetes</taxon>
    </lineage>
</organism>
<dbReference type="GO" id="GO:0032454">
    <property type="term" value="F:histone H3K9 demethylase activity"/>
    <property type="evidence" value="ECO:0007669"/>
    <property type="project" value="InterPro"/>
</dbReference>
<dbReference type="PROSITE" id="PS51667">
    <property type="entry name" value="WRC"/>
    <property type="match status" value="1"/>
</dbReference>
<comment type="caution">
    <text evidence="6">Lacks conserved residue(s) required for the propagation of feature annotation.</text>
</comment>
<comment type="subcellular location">
    <subcellularLocation>
        <location evidence="1">Nucleus</location>
    </subcellularLocation>
</comment>
<evidence type="ECO:0000256" key="6">
    <source>
        <dbReference type="PROSITE-ProRule" id="PRU01002"/>
    </source>
</evidence>
<evidence type="ECO:0000313" key="11">
    <source>
        <dbReference type="EMBL" id="KAK1422643.1"/>
    </source>
</evidence>
<dbReference type="GO" id="GO:0000785">
    <property type="term" value="C:chromatin"/>
    <property type="evidence" value="ECO:0007669"/>
    <property type="project" value="TreeGrafter"/>
</dbReference>
<keyword evidence="4" id="KW-0539">Nucleus</keyword>
<comment type="similarity">
    <text evidence="2">Belongs to the JARID1 histone demethylase family.</text>
</comment>
<dbReference type="InterPro" id="IPR045109">
    <property type="entry name" value="LSDs-like"/>
</dbReference>
<keyword evidence="5" id="KW-0862">Zinc</keyword>
<feature type="compositionally biased region" description="Polar residues" evidence="7">
    <location>
        <begin position="742"/>
        <end position="752"/>
    </location>
</feature>
<evidence type="ECO:0000259" key="10">
    <source>
        <dbReference type="PROSITE" id="PS51667"/>
    </source>
</evidence>
<proteinExistence type="inferred from homology"/>
<dbReference type="SMART" id="SM00558">
    <property type="entry name" value="JmjC"/>
    <property type="match status" value="1"/>
</dbReference>
<keyword evidence="12" id="KW-1185">Reference proteome</keyword>
<dbReference type="PROSITE" id="PS51184">
    <property type="entry name" value="JMJC"/>
    <property type="match status" value="1"/>
</dbReference>
<dbReference type="PANTHER" id="PTHR12549">
    <property type="entry name" value="JMJC DOMAIN-CONTAINING HISTONE DEMETHYLATION PROTEIN"/>
    <property type="match status" value="1"/>
</dbReference>
<evidence type="ECO:0000256" key="4">
    <source>
        <dbReference type="ARBA" id="ARBA00023242"/>
    </source>
</evidence>
<feature type="compositionally biased region" description="Basic and acidic residues" evidence="7">
    <location>
        <begin position="723"/>
        <end position="739"/>
    </location>
</feature>
<feature type="region of interest" description="Disordered" evidence="7">
    <location>
        <begin position="54"/>
        <end position="109"/>
    </location>
</feature>
<evidence type="ECO:0000256" key="5">
    <source>
        <dbReference type="PROSITE-ProRule" id="PRU00175"/>
    </source>
</evidence>
<dbReference type="Pfam" id="PF02373">
    <property type="entry name" value="JmjC"/>
    <property type="match status" value="1"/>
</dbReference>
<feature type="domain" description="WRC" evidence="10">
    <location>
        <begin position="4"/>
        <end position="48"/>
    </location>
</feature>
<gene>
    <name evidence="11" type="ORF">QVD17_17929</name>
</gene>